<evidence type="ECO:0000313" key="4">
    <source>
        <dbReference type="EMBL" id="KAK9681900.1"/>
    </source>
</evidence>
<feature type="region of interest" description="Disordered" evidence="2">
    <location>
        <begin position="641"/>
        <end position="661"/>
    </location>
</feature>
<evidence type="ECO:0000259" key="3">
    <source>
        <dbReference type="Pfam" id="PF07814"/>
    </source>
</evidence>
<proteinExistence type="inferred from homology"/>
<comment type="caution">
    <text evidence="4">The sequence shown here is derived from an EMBL/GenBank/DDBJ whole genome shotgun (WGS) entry which is preliminary data.</text>
</comment>
<feature type="domain" description="Wings apart-like protein C-terminal" evidence="3">
    <location>
        <begin position="125"/>
        <end position="747"/>
    </location>
</feature>
<feature type="compositionally biased region" description="Basic residues" evidence="2">
    <location>
        <begin position="1"/>
        <end position="12"/>
    </location>
</feature>
<feature type="region of interest" description="Disordered" evidence="2">
    <location>
        <begin position="591"/>
        <end position="627"/>
    </location>
</feature>
<dbReference type="InterPro" id="IPR016024">
    <property type="entry name" value="ARM-type_fold"/>
</dbReference>
<dbReference type="EMBL" id="JBDFQZ010000010">
    <property type="protein sequence ID" value="KAK9681900.1"/>
    <property type="molecule type" value="Genomic_DNA"/>
</dbReference>
<dbReference type="InterPro" id="IPR022771">
    <property type="entry name" value="WAPL_C"/>
</dbReference>
<reference evidence="4" key="1">
    <citation type="submission" date="2024-03" db="EMBL/GenBank/DDBJ databases">
        <title>WGS assembly of Saponaria officinalis var. Norfolk2.</title>
        <authorList>
            <person name="Jenkins J."/>
            <person name="Shu S."/>
            <person name="Grimwood J."/>
            <person name="Barry K."/>
            <person name="Goodstein D."/>
            <person name="Schmutz J."/>
            <person name="Leebens-Mack J."/>
            <person name="Osbourn A."/>
        </authorList>
    </citation>
    <scope>NUCLEOTIDE SEQUENCE [LARGE SCALE GENOMIC DNA]</scope>
    <source>
        <strain evidence="4">JIC</strain>
    </source>
</reference>
<name>A0AAW1HXW2_SAPOF</name>
<feature type="region of interest" description="Disordered" evidence="2">
    <location>
        <begin position="81"/>
        <end position="118"/>
    </location>
</feature>
<feature type="compositionally biased region" description="Basic and acidic residues" evidence="2">
    <location>
        <begin position="106"/>
        <end position="117"/>
    </location>
</feature>
<dbReference type="SUPFAM" id="SSF48371">
    <property type="entry name" value="ARM repeat"/>
    <property type="match status" value="1"/>
</dbReference>
<dbReference type="AlphaFoldDB" id="A0AAW1HXW2"/>
<feature type="region of interest" description="Disordered" evidence="2">
    <location>
        <begin position="1"/>
        <end position="60"/>
    </location>
</feature>
<comment type="similarity">
    <text evidence="1">Belongs to the WAPL family.</text>
</comment>
<feature type="region of interest" description="Disordered" evidence="2">
    <location>
        <begin position="494"/>
        <end position="520"/>
    </location>
</feature>
<evidence type="ECO:0000256" key="2">
    <source>
        <dbReference type="SAM" id="MobiDB-lite"/>
    </source>
</evidence>
<dbReference type="InterPro" id="IPR011989">
    <property type="entry name" value="ARM-like"/>
</dbReference>
<keyword evidence="5" id="KW-1185">Reference proteome</keyword>
<dbReference type="PANTHER" id="PTHR22100">
    <property type="entry name" value="WINGS APART-LIKE PROTEIN HOMOLOG"/>
    <property type="match status" value="1"/>
</dbReference>
<accession>A0AAW1HXW2</accession>
<organism evidence="4 5">
    <name type="scientific">Saponaria officinalis</name>
    <name type="common">Common soapwort</name>
    <name type="synonym">Lychnis saponaria</name>
    <dbReference type="NCBI Taxonomy" id="3572"/>
    <lineage>
        <taxon>Eukaryota</taxon>
        <taxon>Viridiplantae</taxon>
        <taxon>Streptophyta</taxon>
        <taxon>Embryophyta</taxon>
        <taxon>Tracheophyta</taxon>
        <taxon>Spermatophyta</taxon>
        <taxon>Magnoliopsida</taxon>
        <taxon>eudicotyledons</taxon>
        <taxon>Gunneridae</taxon>
        <taxon>Pentapetalae</taxon>
        <taxon>Caryophyllales</taxon>
        <taxon>Caryophyllaceae</taxon>
        <taxon>Caryophylleae</taxon>
        <taxon>Saponaria</taxon>
    </lineage>
</organism>
<protein>
    <recommendedName>
        <fullName evidence="3">Wings apart-like protein C-terminal domain-containing protein</fullName>
    </recommendedName>
</protein>
<feature type="compositionally biased region" description="Basic residues" evidence="2">
    <location>
        <begin position="609"/>
        <end position="620"/>
    </location>
</feature>
<dbReference type="Gene3D" id="1.25.10.10">
    <property type="entry name" value="Leucine-rich Repeat Variant"/>
    <property type="match status" value="2"/>
</dbReference>
<evidence type="ECO:0000313" key="5">
    <source>
        <dbReference type="Proteomes" id="UP001443914"/>
    </source>
</evidence>
<evidence type="ECO:0000256" key="1">
    <source>
        <dbReference type="ARBA" id="ARBA00006854"/>
    </source>
</evidence>
<sequence length="924" mass="101594">MMVRTYGRRSRRAFSETLNDGNDDPFAFKEDDRPSSSSYFNNSNSNNNNNSSFSQETLEFRESSQEGFNFTFSSQDSTRFFDSSEDVTNSGSPLQLLKPRRREKARKLNDGRRERETMTTTTTTSLMETQECGEMMECVDEVEFALDGLRNGNGVRVRRASLLALLNVCSSAQQRRLLKAQGMAKMIIDVISDLSLDDSSSNLAAATLFYVLANDTQDSYLVDSTLSIRFLLKLLKPVVPATTAAKAPSISRKLLALQKDMLVPQDNASKIDTSPTAIAKKVLETLVSFKDLKASIVDKDNMSRPELNPDWVSLLIMEKACLSTISIEDTTGTVRKNGGNFKDKFRELGGLDAVFELAVKFHSILEDWTEHIAPSSRDSKDGKLQCLPLLLKCLKIMENATFLSKENQSHLLRLKGNLAGLGSSLPFVKLMVNVIKILSELSLKGPLSTTSSPEVPAIYPNRSRQIVLDTEQADGEDFSQCFSQDCTSLGRYSSETGLSTSQNSQRSFTSESRSLPQSSQATARSWLGNRLIEISSSSGSGSCSLTSSSYNNGSHTNGYGSKINMALSKAPSCDEDNNDDMIIDLEDSQDPFAFDEDDCAPSKWDKLPGGKKGRQKQKRKPFNDVNDMSLSNLVLSREDCSSQPLLSQEDHPPQQPMSNKYEIHNDQQNGKTHLSSDTSCTTIGEENCSLVADCLLTAIKVLMNLTNDNSLGCHQIGACGGLETLSYLIARHFPSFSISSSGQKKESISLPNVPGLGSQKDVHLNEQELDFLVTILGLLVNLVENDADNRSRLAASEISLLPCGGLSEVQTGVIPLLCSIFLANRGAGEAVEEEQSCDEDEVVLQGEKEAEKMIVEAYAALLLAFLSTESKSTRNAIANYLPDRNLKVLVPVLDRFVTFHLTLNMISPETHKTVSEVIESCRIP</sequence>
<feature type="compositionally biased region" description="Low complexity" evidence="2">
    <location>
        <begin position="35"/>
        <end position="54"/>
    </location>
</feature>
<dbReference type="Proteomes" id="UP001443914">
    <property type="component" value="Unassembled WGS sequence"/>
</dbReference>
<gene>
    <name evidence="4" type="ORF">RND81_10G035400</name>
</gene>
<feature type="compositionally biased region" description="Polar residues" evidence="2">
    <location>
        <begin position="81"/>
        <end position="93"/>
    </location>
</feature>
<dbReference type="InterPro" id="IPR039874">
    <property type="entry name" value="WAPL"/>
</dbReference>
<dbReference type="PANTHER" id="PTHR22100:SF13">
    <property type="entry name" value="WINGS APART-LIKE PROTEIN HOMOLOG"/>
    <property type="match status" value="1"/>
</dbReference>
<dbReference type="Pfam" id="PF07814">
    <property type="entry name" value="WAPL"/>
    <property type="match status" value="1"/>
</dbReference>